<dbReference type="Gene3D" id="3.40.50.1110">
    <property type="entry name" value="SGNH hydrolase"/>
    <property type="match status" value="1"/>
</dbReference>
<dbReference type="SUPFAM" id="SSF52266">
    <property type="entry name" value="SGNH hydrolase"/>
    <property type="match status" value="1"/>
</dbReference>
<evidence type="ECO:0000259" key="1">
    <source>
        <dbReference type="Pfam" id="PF13472"/>
    </source>
</evidence>
<dbReference type="InterPro" id="IPR036514">
    <property type="entry name" value="SGNH_hydro_sf"/>
</dbReference>
<dbReference type="Proteomes" id="UP001589810">
    <property type="component" value="Unassembled WGS sequence"/>
</dbReference>
<dbReference type="InterPro" id="IPR053140">
    <property type="entry name" value="GDSL_Rv0518-like"/>
</dbReference>
<dbReference type="Pfam" id="PF13472">
    <property type="entry name" value="Lipase_GDSL_2"/>
    <property type="match status" value="1"/>
</dbReference>
<name>A0ABV6N455_9PSEU</name>
<proteinExistence type="predicted"/>
<protein>
    <submittedName>
        <fullName evidence="2">SGNH/GDSL hydrolase family protein</fullName>
        <ecNumber evidence="2">3.1.-.-</ecNumber>
    </submittedName>
</protein>
<dbReference type="PANTHER" id="PTHR43784:SF2">
    <property type="entry name" value="GDSL-LIKE LIPASE_ACYLHYDROLASE, PUTATIVE (AFU_ORTHOLOGUE AFUA_2G00820)-RELATED"/>
    <property type="match status" value="1"/>
</dbReference>
<dbReference type="EMBL" id="JBHLUD010000013">
    <property type="protein sequence ID" value="MFC0546811.1"/>
    <property type="molecule type" value="Genomic_DNA"/>
</dbReference>
<keyword evidence="3" id="KW-1185">Reference proteome</keyword>
<dbReference type="PANTHER" id="PTHR43784">
    <property type="entry name" value="GDSL-LIKE LIPASE/ACYLHYDROLASE, PUTATIVE (AFU_ORTHOLOGUE AFUA_2G00820)-RELATED"/>
    <property type="match status" value="1"/>
</dbReference>
<dbReference type="CDD" id="cd01832">
    <property type="entry name" value="SGNH_hydrolase_like_1"/>
    <property type="match status" value="1"/>
</dbReference>
<evidence type="ECO:0000313" key="2">
    <source>
        <dbReference type="EMBL" id="MFC0546811.1"/>
    </source>
</evidence>
<organism evidence="2 3">
    <name type="scientific">Kutzneria chonburiensis</name>
    <dbReference type="NCBI Taxonomy" id="1483604"/>
    <lineage>
        <taxon>Bacteria</taxon>
        <taxon>Bacillati</taxon>
        <taxon>Actinomycetota</taxon>
        <taxon>Actinomycetes</taxon>
        <taxon>Pseudonocardiales</taxon>
        <taxon>Pseudonocardiaceae</taxon>
        <taxon>Kutzneria</taxon>
    </lineage>
</organism>
<dbReference type="GO" id="GO:0016787">
    <property type="term" value="F:hydrolase activity"/>
    <property type="evidence" value="ECO:0007669"/>
    <property type="project" value="UniProtKB-KW"/>
</dbReference>
<gene>
    <name evidence="2" type="ORF">ACFFH7_35250</name>
</gene>
<dbReference type="EC" id="3.1.-.-" evidence="2"/>
<dbReference type="InterPro" id="IPR013830">
    <property type="entry name" value="SGNH_hydro"/>
</dbReference>
<sequence>MQHRFTTFVAVGDSFTEGLEDLGPDGQVYRGWADRLAELLAAGTPEFRYANLAVRSRKMLEILTDQIPLAAAMKADLVTLCAGTNDILRPGSDPDRIAELFDDATSQLAAAGSHVVIFTGMDTKGTPVLGRLRGKIATYNGHLRAIADKHNATVVDLWPLEMLRDSRAWAADRLHPSPEGHRRLALLVADRLGIEAESWNDPWPPVTPVKGFARRQEDLRWAKDFFMPWIGRRLRRVHSGDGLTAKRPELGPFV</sequence>
<reference evidence="2 3" key="1">
    <citation type="submission" date="2024-09" db="EMBL/GenBank/DDBJ databases">
        <authorList>
            <person name="Sun Q."/>
            <person name="Mori K."/>
        </authorList>
    </citation>
    <scope>NUCLEOTIDE SEQUENCE [LARGE SCALE GENOMIC DNA]</scope>
    <source>
        <strain evidence="2 3">TBRC 1432</strain>
    </source>
</reference>
<feature type="domain" description="SGNH hydrolase-type esterase" evidence="1">
    <location>
        <begin position="10"/>
        <end position="183"/>
    </location>
</feature>
<accession>A0ABV6N455</accession>
<evidence type="ECO:0000313" key="3">
    <source>
        <dbReference type="Proteomes" id="UP001589810"/>
    </source>
</evidence>
<keyword evidence="2" id="KW-0378">Hydrolase</keyword>
<comment type="caution">
    <text evidence="2">The sequence shown here is derived from an EMBL/GenBank/DDBJ whole genome shotgun (WGS) entry which is preliminary data.</text>
</comment>